<protein>
    <recommendedName>
        <fullName evidence="2">Bacterial type II secretion system protein E domain-containing protein</fullName>
    </recommendedName>
</protein>
<dbReference type="GO" id="GO:0005524">
    <property type="term" value="F:ATP binding"/>
    <property type="evidence" value="ECO:0007669"/>
    <property type="project" value="InterPro"/>
</dbReference>
<feature type="domain" description="Bacterial type II secretion system protein E" evidence="2">
    <location>
        <begin position="4"/>
        <end position="305"/>
    </location>
</feature>
<dbReference type="NCBIfam" id="TIGR01420">
    <property type="entry name" value="pilT_fam"/>
    <property type="match status" value="1"/>
</dbReference>
<sequence length="372" mass="41559">MTQTMHEMLKVACDRNASDLHITTNIPPRIRVDGRLISLDHPPLTAVETKNLIYSLLTDKQKKTFEQKLELDFSFGIKEMGRFRGNVFMQRGSVAGAFRRFLSQMWSFSKLGVPPRVAQLCALPRGLVLVTGSTGCGKSTTLACMIEHINAERGVHIVTIEDPIEYFFSAGKAMINQRELGSDTLSYPNALRSVLREDPDVVFVGEMRDLETVEATLHVAETGHLTLSTLHTNSASETVSRIVDIFPAQYQAQVRITLSMCLEAVLTQALLPRADGNGRVLAMEILIPNAAIRNLIRENKLHQIYSAMQMGQEKYGMMTFNQSLASLYTRGQITLETAMRVSYRPEELTEIIERGGVGKMATEGFSRSNMRK</sequence>
<reference evidence="3" key="1">
    <citation type="journal article" date="2015" name="Nature">
        <title>Complex archaea that bridge the gap between prokaryotes and eukaryotes.</title>
        <authorList>
            <person name="Spang A."/>
            <person name="Saw J.H."/>
            <person name="Jorgensen S.L."/>
            <person name="Zaremba-Niedzwiedzka K."/>
            <person name="Martijn J."/>
            <person name="Lind A.E."/>
            <person name="van Eijk R."/>
            <person name="Schleper C."/>
            <person name="Guy L."/>
            <person name="Ettema T.J."/>
        </authorList>
    </citation>
    <scope>NUCLEOTIDE SEQUENCE</scope>
</reference>
<dbReference type="EMBL" id="LAZR01000439">
    <property type="protein sequence ID" value="KKN68805.1"/>
    <property type="molecule type" value="Genomic_DNA"/>
</dbReference>
<dbReference type="PANTHER" id="PTHR30486:SF16">
    <property type="entry name" value="TWITCHING MOTILITY PROTEIN PILT"/>
    <property type="match status" value="1"/>
</dbReference>
<dbReference type="GO" id="GO:0016887">
    <property type="term" value="F:ATP hydrolysis activity"/>
    <property type="evidence" value="ECO:0007669"/>
    <property type="project" value="InterPro"/>
</dbReference>
<dbReference type="InterPro" id="IPR050921">
    <property type="entry name" value="T4SS_GSP_E_ATPase"/>
</dbReference>
<comment type="caution">
    <text evidence="3">The sequence shown here is derived from an EMBL/GenBank/DDBJ whole genome shotgun (WGS) entry which is preliminary data.</text>
</comment>
<gene>
    <name evidence="3" type="ORF">LCGC14_0447400</name>
</gene>
<evidence type="ECO:0000259" key="2">
    <source>
        <dbReference type="Pfam" id="PF00437"/>
    </source>
</evidence>
<dbReference type="CDD" id="cd01131">
    <property type="entry name" value="PilT"/>
    <property type="match status" value="1"/>
</dbReference>
<dbReference type="SUPFAM" id="SSF52540">
    <property type="entry name" value="P-loop containing nucleoside triphosphate hydrolases"/>
    <property type="match status" value="1"/>
</dbReference>
<dbReference type="Pfam" id="PF00437">
    <property type="entry name" value="T2SSE"/>
    <property type="match status" value="1"/>
</dbReference>
<dbReference type="Gene3D" id="3.40.50.300">
    <property type="entry name" value="P-loop containing nucleotide triphosphate hydrolases"/>
    <property type="match status" value="1"/>
</dbReference>
<dbReference type="InterPro" id="IPR001482">
    <property type="entry name" value="T2SS/T4SS_dom"/>
</dbReference>
<evidence type="ECO:0000256" key="1">
    <source>
        <dbReference type="ARBA" id="ARBA00006611"/>
    </source>
</evidence>
<dbReference type="InterPro" id="IPR027417">
    <property type="entry name" value="P-loop_NTPase"/>
</dbReference>
<dbReference type="Gene3D" id="3.30.450.90">
    <property type="match status" value="1"/>
</dbReference>
<accession>A0A0F9SIP3</accession>
<comment type="similarity">
    <text evidence="1">Belongs to the GSP E family.</text>
</comment>
<dbReference type="InterPro" id="IPR006321">
    <property type="entry name" value="PilT/PilU"/>
</dbReference>
<organism evidence="3">
    <name type="scientific">marine sediment metagenome</name>
    <dbReference type="NCBI Taxonomy" id="412755"/>
    <lineage>
        <taxon>unclassified sequences</taxon>
        <taxon>metagenomes</taxon>
        <taxon>ecological metagenomes</taxon>
    </lineage>
</organism>
<dbReference type="PANTHER" id="PTHR30486">
    <property type="entry name" value="TWITCHING MOTILITY PROTEIN PILT"/>
    <property type="match status" value="1"/>
</dbReference>
<name>A0A0F9SIP3_9ZZZZ</name>
<dbReference type="AlphaFoldDB" id="A0A0F9SIP3"/>
<evidence type="ECO:0000313" key="3">
    <source>
        <dbReference type="EMBL" id="KKN68805.1"/>
    </source>
</evidence>
<proteinExistence type="inferred from homology"/>